<evidence type="ECO:0000256" key="9">
    <source>
        <dbReference type="ARBA" id="ARBA00022759"/>
    </source>
</evidence>
<evidence type="ECO:0000256" key="4">
    <source>
        <dbReference type="ARBA" id="ARBA00005300"/>
    </source>
</evidence>
<dbReference type="InterPro" id="IPR011320">
    <property type="entry name" value="RNase_H1_N"/>
</dbReference>
<evidence type="ECO:0000256" key="11">
    <source>
        <dbReference type="ARBA" id="ARBA00022842"/>
    </source>
</evidence>
<dbReference type="PIRSF" id="PIRSF037839">
    <property type="entry name" value="Ribonuclease_H"/>
    <property type="match status" value="1"/>
</dbReference>
<dbReference type="RefSeq" id="WP_218093414.1">
    <property type="nucleotide sequence ID" value="NZ_CAJVAS010000016.1"/>
</dbReference>
<evidence type="ECO:0000256" key="6">
    <source>
        <dbReference type="ARBA" id="ARBA00017721"/>
    </source>
</evidence>
<comment type="cofactor">
    <cofactor evidence="2">
        <name>Mg(2+)</name>
        <dbReference type="ChEBI" id="CHEBI:18420"/>
    </cofactor>
</comment>
<proteinExistence type="inferred from homology"/>
<accession>A0A916K6G7</accession>
<evidence type="ECO:0000256" key="2">
    <source>
        <dbReference type="ARBA" id="ARBA00001946"/>
    </source>
</evidence>
<evidence type="ECO:0000256" key="3">
    <source>
        <dbReference type="ARBA" id="ARBA00004065"/>
    </source>
</evidence>
<evidence type="ECO:0000256" key="7">
    <source>
        <dbReference type="ARBA" id="ARBA00022722"/>
    </source>
</evidence>
<keyword evidence="9 12" id="KW-0255">Endonuclease</keyword>
<dbReference type="GO" id="GO:0003676">
    <property type="term" value="F:nucleic acid binding"/>
    <property type="evidence" value="ECO:0007669"/>
    <property type="project" value="InterPro"/>
</dbReference>
<keyword evidence="10 12" id="KW-0378">Hydrolase</keyword>
<dbReference type="PANTHER" id="PTHR10642">
    <property type="entry name" value="RIBONUCLEASE H1"/>
    <property type="match status" value="1"/>
</dbReference>
<evidence type="ECO:0000256" key="5">
    <source>
        <dbReference type="ARBA" id="ARBA00012180"/>
    </source>
</evidence>
<comment type="subcellular location">
    <subcellularLocation>
        <location evidence="12">Cytoplasm</location>
    </subcellularLocation>
</comment>
<evidence type="ECO:0000256" key="12">
    <source>
        <dbReference type="PIRNR" id="PIRNR037839"/>
    </source>
</evidence>
<protein>
    <recommendedName>
        <fullName evidence="6 12">Ribonuclease H</fullName>
        <ecNumber evidence="5 12">3.1.26.4</ecNumber>
    </recommendedName>
</protein>
<feature type="domain" description="RNase H type-1" evidence="13">
    <location>
        <begin position="89"/>
        <end position="223"/>
    </location>
</feature>
<keyword evidence="8 12" id="KW-0479">Metal-binding</keyword>
<dbReference type="PANTHER" id="PTHR10642:SF26">
    <property type="entry name" value="RIBONUCLEASE H1"/>
    <property type="match status" value="1"/>
</dbReference>
<sequence>MAKSKFYVVWEGRQPGIYKTWAECQAQTNGFPQAKFKAYESEAEAKAALASGWKKAFSAAAKTATGSAGGGAKASGRASASAAGKPKAEADLDSLSVDVGCSGNPGIVEYKGVHTRTGEVVFEHPPISKGTNNMGEFLAVVHALAYLKKKGSNMTIYSDSVTALSWVRNKRVASNLPRDASTQEIWALVDRAEAWLRQNSYSNPILKWDTRAWGEIKADYGRK</sequence>
<name>A0A916K6G7_9BACL</name>
<evidence type="ECO:0000313" key="15">
    <source>
        <dbReference type="Proteomes" id="UP000693672"/>
    </source>
</evidence>
<gene>
    <name evidence="14" type="primary">rnhA</name>
    <name evidence="14" type="ORF">PAESOLCIP111_03676</name>
</gene>
<dbReference type="Proteomes" id="UP000693672">
    <property type="component" value="Unassembled WGS sequence"/>
</dbReference>
<dbReference type="InterPro" id="IPR050092">
    <property type="entry name" value="RNase_H"/>
</dbReference>
<reference evidence="14" key="1">
    <citation type="submission" date="2021-06" db="EMBL/GenBank/DDBJ databases">
        <authorList>
            <person name="Criscuolo A."/>
        </authorList>
    </citation>
    <scope>NUCLEOTIDE SEQUENCE</scope>
    <source>
        <strain evidence="14">CIP111600</strain>
    </source>
</reference>
<dbReference type="GO" id="GO:0043137">
    <property type="term" value="P:DNA replication, removal of RNA primer"/>
    <property type="evidence" value="ECO:0007669"/>
    <property type="project" value="TreeGrafter"/>
</dbReference>
<keyword evidence="12" id="KW-0963">Cytoplasm</keyword>
<evidence type="ECO:0000259" key="13">
    <source>
        <dbReference type="PROSITE" id="PS50879"/>
    </source>
</evidence>
<dbReference type="Pfam" id="PF01693">
    <property type="entry name" value="Cauli_VI"/>
    <property type="match status" value="1"/>
</dbReference>
<comment type="catalytic activity">
    <reaction evidence="1 12">
        <text>Endonucleolytic cleavage to 5'-phosphomonoester.</text>
        <dbReference type="EC" id="3.1.26.4"/>
    </reaction>
</comment>
<dbReference type="EC" id="3.1.26.4" evidence="5 12"/>
<comment type="function">
    <text evidence="3 12">Endonuclease that specifically degrades the RNA of RNA-DNA hybrids.</text>
</comment>
<keyword evidence="7 12" id="KW-0540">Nuclease</keyword>
<dbReference type="FunFam" id="3.40.970.10:FF:000002">
    <property type="entry name" value="Ribonuclease H"/>
    <property type="match status" value="1"/>
</dbReference>
<dbReference type="NCBIfam" id="NF046109">
    <property type="entry name" value="RNaseH_Halikb"/>
    <property type="match status" value="1"/>
</dbReference>
<keyword evidence="11 12" id="KW-0460">Magnesium</keyword>
<dbReference type="Pfam" id="PF00075">
    <property type="entry name" value="RNase_H"/>
    <property type="match status" value="1"/>
</dbReference>
<comment type="similarity">
    <text evidence="4 12">Belongs to the RNase H family.</text>
</comment>
<evidence type="ECO:0000313" key="14">
    <source>
        <dbReference type="EMBL" id="CAG7635550.1"/>
    </source>
</evidence>
<evidence type="ECO:0000256" key="1">
    <source>
        <dbReference type="ARBA" id="ARBA00000077"/>
    </source>
</evidence>
<dbReference type="GO" id="GO:0046872">
    <property type="term" value="F:metal ion binding"/>
    <property type="evidence" value="ECO:0007669"/>
    <property type="project" value="UniProtKB-KW"/>
</dbReference>
<dbReference type="EMBL" id="CAJVAS010000016">
    <property type="protein sequence ID" value="CAG7635550.1"/>
    <property type="molecule type" value="Genomic_DNA"/>
</dbReference>
<dbReference type="PROSITE" id="PS50879">
    <property type="entry name" value="RNASE_H_1"/>
    <property type="match status" value="1"/>
</dbReference>
<dbReference type="AlphaFoldDB" id="A0A916K6G7"/>
<dbReference type="InterPro" id="IPR017290">
    <property type="entry name" value="RNase_H_bac"/>
</dbReference>
<dbReference type="GO" id="GO:0004523">
    <property type="term" value="F:RNA-DNA hybrid ribonuclease activity"/>
    <property type="evidence" value="ECO:0007669"/>
    <property type="project" value="UniProtKB-EC"/>
</dbReference>
<evidence type="ECO:0000256" key="10">
    <source>
        <dbReference type="ARBA" id="ARBA00022801"/>
    </source>
</evidence>
<dbReference type="InterPro" id="IPR002156">
    <property type="entry name" value="RNaseH_domain"/>
</dbReference>
<keyword evidence="15" id="KW-1185">Reference proteome</keyword>
<evidence type="ECO:0000256" key="8">
    <source>
        <dbReference type="ARBA" id="ARBA00022723"/>
    </source>
</evidence>
<comment type="caution">
    <text evidence="14">The sequence shown here is derived from an EMBL/GenBank/DDBJ whole genome shotgun (WGS) entry which is preliminary data.</text>
</comment>
<organism evidence="14 15">
    <name type="scientific">Paenibacillus solanacearum</name>
    <dbReference type="NCBI Taxonomy" id="2048548"/>
    <lineage>
        <taxon>Bacteria</taxon>
        <taxon>Bacillati</taxon>
        <taxon>Bacillota</taxon>
        <taxon>Bacilli</taxon>
        <taxon>Bacillales</taxon>
        <taxon>Paenibacillaceae</taxon>
        <taxon>Paenibacillus</taxon>
    </lineage>
</organism>